<evidence type="ECO:0000259" key="14">
    <source>
        <dbReference type="Pfam" id="PF17039"/>
    </source>
</evidence>
<reference evidence="15 16" key="1">
    <citation type="submission" date="2022-05" db="EMBL/GenBank/DDBJ databases">
        <authorList>
            <consortium name="Genoscope - CEA"/>
            <person name="William W."/>
        </authorList>
    </citation>
    <scope>NUCLEOTIDE SEQUENCE [LARGE SCALE GENOMIC DNA]</scope>
</reference>
<evidence type="ECO:0000313" key="15">
    <source>
        <dbReference type="EMBL" id="CAH3112898.1"/>
    </source>
</evidence>
<dbReference type="PANTHER" id="PTHR48438">
    <property type="entry name" value="ALPHA-(1,3)-FUCOSYLTRANSFERASE C-RELATED"/>
    <property type="match status" value="1"/>
</dbReference>
<comment type="similarity">
    <text evidence="3 12">Belongs to the glycosyltransferase 10 family.</text>
</comment>
<keyword evidence="6 12" id="KW-0812">Transmembrane</keyword>
<dbReference type="Pfam" id="PF17039">
    <property type="entry name" value="Glyco_tran_10_N"/>
    <property type="match status" value="4"/>
</dbReference>
<comment type="pathway">
    <text evidence="2">Protein modification; protein glycosylation.</text>
</comment>
<feature type="domain" description="Fucosyltransferase C-terminal" evidence="13">
    <location>
        <begin position="1254"/>
        <end position="1434"/>
    </location>
</feature>
<dbReference type="InterPro" id="IPR031481">
    <property type="entry name" value="Glyco_tran_10_N"/>
</dbReference>
<evidence type="ECO:0000256" key="12">
    <source>
        <dbReference type="RuleBase" id="RU003832"/>
    </source>
</evidence>
<keyword evidence="7" id="KW-0735">Signal-anchor</keyword>
<evidence type="ECO:0000256" key="1">
    <source>
        <dbReference type="ARBA" id="ARBA00004323"/>
    </source>
</evidence>
<proteinExistence type="inferred from homology"/>
<feature type="domain" description="Fucosyltransferase C-terminal" evidence="13">
    <location>
        <begin position="498"/>
        <end position="676"/>
    </location>
</feature>
<keyword evidence="8 12" id="KW-1133">Transmembrane helix</keyword>
<name>A0ABN8NP89_9CNID</name>
<dbReference type="Pfam" id="PF00852">
    <property type="entry name" value="Glyco_transf_10"/>
    <property type="match status" value="4"/>
</dbReference>
<evidence type="ECO:0000256" key="11">
    <source>
        <dbReference type="ARBA" id="ARBA00023180"/>
    </source>
</evidence>
<dbReference type="Proteomes" id="UP001159405">
    <property type="component" value="Unassembled WGS sequence"/>
</dbReference>
<keyword evidence="16" id="KW-1185">Reference proteome</keyword>
<dbReference type="Gene3D" id="3.40.50.11660">
    <property type="entry name" value="Glycosyl transferase family 10, C-terminal domain"/>
    <property type="match status" value="4"/>
</dbReference>
<evidence type="ECO:0000313" key="16">
    <source>
        <dbReference type="Proteomes" id="UP001159405"/>
    </source>
</evidence>
<comment type="caution">
    <text evidence="15">The sequence shown here is derived from an EMBL/GenBank/DDBJ whole genome shotgun (WGS) entry which is preliminary data.</text>
</comment>
<sequence>MKGGHKLRALICGFLCVLAISTYHLLEEFQRILIEMPSLINIYTNRTAIVNHDVLTLENKSKVVVLVYTKFGKNEKWIQRPGSCYNKNNANSKECPLLQKFEITYNKTRFTESNFVMFEARDMPSLPHLKMLLKGRPISQRWVFALWESPNHFNYTKPFHGLFNLTWTYRRDSDIWGPYGSYIQLNTEDPIYKNKKRPLKDFTQGKSMLVAWMVSNCRAKLRLKFVRELKKFIQVDVFGGCSDRIFGEWRLCPKTKQSNSYCLKKYKFYLSFENALCEDYITEKYWDNLGEANVIPVVMGGADYTKLAIPGSYINVLDFKSVKQLAEYLHYLNGNDTAYNEYFIWRHKYQVLPRSARSLCNICEWFVSKHSHEMKVYNDLTEYWSKNCLFLHKFDITYDKQRFAESDLVVFHARDMPTLRHLKALLKERPMPQRWVFSLWESPNHFSYTKPFHGLFNLTWTYRRDSDIWGPYGSYIQLSSEDPIAGRQKRPPSDFTRGKSNIVAWIVSNCKAKLRLKFVRELKKFIKVDVFGKCSGRVFGESRACPKTKQSKFDCLKKYKFYLSFENSLCEDYITEKYWDNLGETNVIPVVMGGADYTKLAIPGSYINVLDFKSVEQLAGYLHYLNRNDTAYNEYFKWRQKYQVLTAGIGMTLCNICQWFASKFSRETKVYHDLTEYWVQKGRCGTKNHLNLLPLPRNKSKAVVLVYTKFSNVQKWINERGSCYDMNHPKPKECPLLDKFELTYDKERFTESDFVVFEAREMPALEHVKMLLSERPKSQRWVFALWESPNHFSNTKPLHGLFNLTWTYRSDSDIWSPYGSYIRLSTEVPMSGNKKGTTSDFTRGKSKLVAWMVSNCGAKLRRKFVRELKKFIKVDVFGKCSGKFFGESRPCPKTKQGNIECLKKYKFYLSFENALCEDYITEKYWANLGDADVIPVVMGGADYTKLAIPGSYINVMDFKMVKQLAEYLQYLDKNDTAYNEYFKWRKKYKVISGIGRSLCNICQWFVSNVSHGTKVYNDLTEYWVKRGKCATKNHLVLNKNLQICYSDFILALRYFALILFPIFLVAISLYVRFGEENRRLTPDSVTTKPVMANNDFHLETERKFVILQNKSLMLVLVYTKFSRVEKWINERGPCYNLNHKISKECPLNKFKLTYDKKRFTESDFVVFEARDMPTLPQLKALLKERPISQRWVFALWESPKYFSYTKPFHGLFNLTWTYRRDSDIWGPYGSYIQFSSEDPIYDNKKGQPPDFTRGKSELVAWMVSNCKAKLRVRFVRELKKFIKVDVFGKCSGRIFGEKRSCPKTKQSNFNFPYCLKRYKFYLSFENALCEDYITEKYWANLGDANVIPVVMGGADYTKLAIPGSYINVMDFKTVKQLAEYLQYLDKNNTAYNEYFKWRNKYKVISGIGRSLCNICQWFVSNVSHGTKVYNDLTEYWVKRGKCATKNHLVAKMIPN</sequence>
<dbReference type="InterPro" id="IPR055270">
    <property type="entry name" value="Glyco_tran_10_C"/>
</dbReference>
<accession>A0ABN8NP89</accession>
<dbReference type="PANTHER" id="PTHR48438:SF1">
    <property type="entry name" value="ALPHA-(1,3)-FUCOSYLTRANSFERASE C-RELATED"/>
    <property type="match status" value="1"/>
</dbReference>
<feature type="domain" description="Fucosyltransferase N-terminal" evidence="14">
    <location>
        <begin position="61"/>
        <end position="180"/>
    </location>
</feature>
<evidence type="ECO:0000256" key="9">
    <source>
        <dbReference type="ARBA" id="ARBA00023034"/>
    </source>
</evidence>
<keyword evidence="5 12" id="KW-0808">Transferase</keyword>
<evidence type="ECO:0000256" key="8">
    <source>
        <dbReference type="ARBA" id="ARBA00022989"/>
    </source>
</evidence>
<comment type="caution">
    <text evidence="12">Lacks conserved residue(s) required for the propagation of feature annotation.</text>
</comment>
<comment type="subcellular location">
    <subcellularLocation>
        <location evidence="1">Golgi apparatus membrane</location>
        <topology evidence="1">Single-pass type II membrane protein</topology>
    </subcellularLocation>
    <subcellularLocation>
        <location evidence="12">Golgi apparatus</location>
        <location evidence="12">Golgi stack membrane</location>
        <topology evidence="12">Single-pass type II membrane protein</topology>
    </subcellularLocation>
</comment>
<evidence type="ECO:0000256" key="10">
    <source>
        <dbReference type="ARBA" id="ARBA00023136"/>
    </source>
</evidence>
<evidence type="ECO:0000259" key="13">
    <source>
        <dbReference type="Pfam" id="PF00852"/>
    </source>
</evidence>
<dbReference type="InterPro" id="IPR001503">
    <property type="entry name" value="Glyco_trans_10"/>
</dbReference>
<gene>
    <name evidence="15" type="ORF">PLOB_00021545</name>
</gene>
<evidence type="ECO:0000256" key="3">
    <source>
        <dbReference type="ARBA" id="ARBA00008919"/>
    </source>
</evidence>
<evidence type="ECO:0000256" key="7">
    <source>
        <dbReference type="ARBA" id="ARBA00022968"/>
    </source>
</evidence>
<feature type="domain" description="Fucosyltransferase N-terminal" evidence="14">
    <location>
        <begin position="700"/>
        <end position="819"/>
    </location>
</feature>
<feature type="domain" description="Fucosyltransferase C-terminal" evidence="13">
    <location>
        <begin position="204"/>
        <end position="382"/>
    </location>
</feature>
<evidence type="ECO:0000256" key="5">
    <source>
        <dbReference type="ARBA" id="ARBA00022679"/>
    </source>
</evidence>
<keyword evidence="9 12" id="KW-0333">Golgi apparatus</keyword>
<dbReference type="EC" id="2.4.1.-" evidence="12"/>
<evidence type="ECO:0000256" key="6">
    <source>
        <dbReference type="ARBA" id="ARBA00022692"/>
    </source>
</evidence>
<protein>
    <recommendedName>
        <fullName evidence="12">Fucosyltransferase</fullName>
        <ecNumber evidence="12">2.4.1.-</ecNumber>
    </recommendedName>
</protein>
<feature type="domain" description="Fucosyltransferase N-terminal" evidence="14">
    <location>
        <begin position="391"/>
        <end position="473"/>
    </location>
</feature>
<keyword evidence="10 12" id="KW-0472">Membrane</keyword>
<organism evidence="15 16">
    <name type="scientific">Porites lobata</name>
    <dbReference type="NCBI Taxonomy" id="104759"/>
    <lineage>
        <taxon>Eukaryota</taxon>
        <taxon>Metazoa</taxon>
        <taxon>Cnidaria</taxon>
        <taxon>Anthozoa</taxon>
        <taxon>Hexacorallia</taxon>
        <taxon>Scleractinia</taxon>
        <taxon>Fungiina</taxon>
        <taxon>Poritidae</taxon>
        <taxon>Porites</taxon>
    </lineage>
</organism>
<keyword evidence="4 12" id="KW-0328">Glycosyltransferase</keyword>
<feature type="domain" description="Fucosyltransferase C-terminal" evidence="13">
    <location>
        <begin position="844"/>
        <end position="1021"/>
    </location>
</feature>
<keyword evidence="11" id="KW-0325">Glycoprotein</keyword>
<dbReference type="InterPro" id="IPR038577">
    <property type="entry name" value="GT10-like_C_sf"/>
</dbReference>
<evidence type="ECO:0000256" key="2">
    <source>
        <dbReference type="ARBA" id="ARBA00004922"/>
    </source>
</evidence>
<dbReference type="EMBL" id="CALNXK010000025">
    <property type="protein sequence ID" value="CAH3112898.1"/>
    <property type="molecule type" value="Genomic_DNA"/>
</dbReference>
<feature type="transmembrane region" description="Helical" evidence="12">
    <location>
        <begin position="7"/>
        <end position="26"/>
    </location>
</feature>
<feature type="transmembrane region" description="Helical" evidence="12">
    <location>
        <begin position="1048"/>
        <end position="1071"/>
    </location>
</feature>
<feature type="domain" description="Fucosyltransferase N-terminal" evidence="14">
    <location>
        <begin position="1114"/>
        <end position="1229"/>
    </location>
</feature>
<evidence type="ECO:0000256" key="4">
    <source>
        <dbReference type="ARBA" id="ARBA00022676"/>
    </source>
</evidence>
<dbReference type="SUPFAM" id="SSF53756">
    <property type="entry name" value="UDP-Glycosyltransferase/glycogen phosphorylase"/>
    <property type="match status" value="4"/>
</dbReference>